<evidence type="ECO:0000259" key="7">
    <source>
        <dbReference type="PROSITE" id="PS50110"/>
    </source>
</evidence>
<feature type="domain" description="Response regulatory" evidence="7">
    <location>
        <begin position="6"/>
        <end position="121"/>
    </location>
</feature>
<dbReference type="PROSITE" id="PS50110">
    <property type="entry name" value="RESPONSE_REGULATORY"/>
    <property type="match status" value="1"/>
</dbReference>
<keyword evidence="9" id="KW-1185">Reference proteome</keyword>
<dbReference type="GO" id="GO:0032993">
    <property type="term" value="C:protein-DNA complex"/>
    <property type="evidence" value="ECO:0007669"/>
    <property type="project" value="TreeGrafter"/>
</dbReference>
<accession>A0A3D9RX74</accession>
<dbReference type="SMART" id="SM00448">
    <property type="entry name" value="REC"/>
    <property type="match status" value="1"/>
</dbReference>
<feature type="modified residue" description="4-aspartylphosphate" evidence="6">
    <location>
        <position position="54"/>
    </location>
</feature>
<evidence type="ECO:0000256" key="5">
    <source>
        <dbReference type="ARBA" id="ARBA00023163"/>
    </source>
</evidence>
<dbReference type="GO" id="GO:0000156">
    <property type="term" value="F:phosphorelay response regulator activity"/>
    <property type="evidence" value="ECO:0007669"/>
    <property type="project" value="TreeGrafter"/>
</dbReference>
<name>A0A3D9RX74_9BACL</name>
<sequence length="211" mass="23496">MEQLDTILIVDDSHLHNAMLNDILAPHYRVMITDNGSKALHIASTQRINMVLLDIMMPGIDGFAVCHSLKNIPALAEIPILFISALSNTSDIVHAFKTGGADYITKPYQAEEVLARIGVHLRLQRSKAEVQSLLSQTMNGVIEIINDLLTSKYPVLVRHVNQMRLTAEKMMQLLSIGRHHPQSTYSSSKITARSIGYHRSGSVHSEHAHYV</sequence>
<keyword evidence="5" id="KW-0804">Transcription</keyword>
<dbReference type="InterPro" id="IPR039420">
    <property type="entry name" value="WalR-like"/>
</dbReference>
<evidence type="ECO:0000313" key="9">
    <source>
        <dbReference type="Proteomes" id="UP000256304"/>
    </source>
</evidence>
<gene>
    <name evidence="8" type="ORF">A8990_115105</name>
</gene>
<dbReference type="GO" id="GO:0000976">
    <property type="term" value="F:transcription cis-regulatory region binding"/>
    <property type="evidence" value="ECO:0007669"/>
    <property type="project" value="TreeGrafter"/>
</dbReference>
<dbReference type="PANTHER" id="PTHR48111">
    <property type="entry name" value="REGULATOR OF RPOS"/>
    <property type="match status" value="1"/>
</dbReference>
<protein>
    <submittedName>
        <fullName evidence="8">DNA-binding response OmpR family regulator</fullName>
    </submittedName>
</protein>
<dbReference type="Pfam" id="PF00072">
    <property type="entry name" value="Response_reg"/>
    <property type="match status" value="1"/>
</dbReference>
<dbReference type="GO" id="GO:0005829">
    <property type="term" value="C:cytosol"/>
    <property type="evidence" value="ECO:0007669"/>
    <property type="project" value="TreeGrafter"/>
</dbReference>
<dbReference type="InterPro" id="IPR001789">
    <property type="entry name" value="Sig_transdc_resp-reg_receiver"/>
</dbReference>
<keyword evidence="2" id="KW-0902">Two-component regulatory system</keyword>
<organism evidence="8 9">
    <name type="scientific">Paenibacillus taihuensis</name>
    <dbReference type="NCBI Taxonomy" id="1156355"/>
    <lineage>
        <taxon>Bacteria</taxon>
        <taxon>Bacillati</taxon>
        <taxon>Bacillota</taxon>
        <taxon>Bacilli</taxon>
        <taxon>Bacillales</taxon>
        <taxon>Paenibacillaceae</taxon>
        <taxon>Paenibacillus</taxon>
    </lineage>
</organism>
<evidence type="ECO:0000256" key="3">
    <source>
        <dbReference type="ARBA" id="ARBA00023015"/>
    </source>
</evidence>
<evidence type="ECO:0000313" key="8">
    <source>
        <dbReference type="EMBL" id="REE84427.1"/>
    </source>
</evidence>
<evidence type="ECO:0000256" key="2">
    <source>
        <dbReference type="ARBA" id="ARBA00023012"/>
    </source>
</evidence>
<dbReference type="Gene3D" id="3.40.50.2300">
    <property type="match status" value="1"/>
</dbReference>
<keyword evidence="1 6" id="KW-0597">Phosphoprotein</keyword>
<dbReference type="Proteomes" id="UP000256304">
    <property type="component" value="Unassembled WGS sequence"/>
</dbReference>
<dbReference type="InterPro" id="IPR011006">
    <property type="entry name" value="CheY-like_superfamily"/>
</dbReference>
<evidence type="ECO:0000256" key="4">
    <source>
        <dbReference type="ARBA" id="ARBA00023125"/>
    </source>
</evidence>
<keyword evidence="4 8" id="KW-0238">DNA-binding</keyword>
<reference evidence="8 9" key="1">
    <citation type="submission" date="2018-08" db="EMBL/GenBank/DDBJ databases">
        <title>Genomic Encyclopedia of Type Strains, Phase III (KMG-III): the genomes of soil and plant-associated and newly described type strains.</title>
        <authorList>
            <person name="Whitman W."/>
        </authorList>
    </citation>
    <scope>NUCLEOTIDE SEQUENCE [LARGE SCALE GENOMIC DNA]</scope>
    <source>
        <strain evidence="8 9">CGMCC 1.10966</strain>
    </source>
</reference>
<evidence type="ECO:0000256" key="6">
    <source>
        <dbReference type="PROSITE-ProRule" id="PRU00169"/>
    </source>
</evidence>
<proteinExistence type="predicted"/>
<dbReference type="GO" id="GO:0006355">
    <property type="term" value="P:regulation of DNA-templated transcription"/>
    <property type="evidence" value="ECO:0007669"/>
    <property type="project" value="TreeGrafter"/>
</dbReference>
<dbReference type="PANTHER" id="PTHR48111:SF1">
    <property type="entry name" value="TWO-COMPONENT RESPONSE REGULATOR ORR33"/>
    <property type="match status" value="1"/>
</dbReference>
<dbReference type="OrthoDB" id="9790442at2"/>
<dbReference type="AlphaFoldDB" id="A0A3D9RX74"/>
<dbReference type="RefSeq" id="WP_116189712.1">
    <property type="nucleotide sequence ID" value="NZ_QTTN01000015.1"/>
</dbReference>
<evidence type="ECO:0000256" key="1">
    <source>
        <dbReference type="ARBA" id="ARBA00022553"/>
    </source>
</evidence>
<dbReference type="EMBL" id="QTTN01000015">
    <property type="protein sequence ID" value="REE84427.1"/>
    <property type="molecule type" value="Genomic_DNA"/>
</dbReference>
<dbReference type="SUPFAM" id="SSF52172">
    <property type="entry name" value="CheY-like"/>
    <property type="match status" value="1"/>
</dbReference>
<comment type="caution">
    <text evidence="8">The sequence shown here is derived from an EMBL/GenBank/DDBJ whole genome shotgun (WGS) entry which is preliminary data.</text>
</comment>
<keyword evidence="3" id="KW-0805">Transcription regulation</keyword>